<name>A0ACC2IC92_9PLEO</name>
<gene>
    <name evidence="1" type="ORF">OPT61_g4963</name>
</gene>
<sequence length="123" mass="13359">MVDPLILILLCFTTRATGLAINTTNTTTTATIAVRDGSTSNAEGLSNEAIIGIVMGIAAVAVPVILYVLSWRKEPVPQRALFYRSNTLRHPSGLHPSEHLIETESFIRPRGAAHRDPMDPARN</sequence>
<evidence type="ECO:0000313" key="2">
    <source>
        <dbReference type="Proteomes" id="UP001153331"/>
    </source>
</evidence>
<keyword evidence="2" id="KW-1185">Reference proteome</keyword>
<organism evidence="1 2">
    <name type="scientific">Boeremia exigua</name>
    <dbReference type="NCBI Taxonomy" id="749465"/>
    <lineage>
        <taxon>Eukaryota</taxon>
        <taxon>Fungi</taxon>
        <taxon>Dikarya</taxon>
        <taxon>Ascomycota</taxon>
        <taxon>Pezizomycotina</taxon>
        <taxon>Dothideomycetes</taxon>
        <taxon>Pleosporomycetidae</taxon>
        <taxon>Pleosporales</taxon>
        <taxon>Pleosporineae</taxon>
        <taxon>Didymellaceae</taxon>
        <taxon>Boeremia</taxon>
    </lineage>
</organism>
<reference evidence="1" key="1">
    <citation type="submission" date="2022-11" db="EMBL/GenBank/DDBJ databases">
        <title>Genome Sequence of Boeremia exigua.</title>
        <authorList>
            <person name="Buettner E."/>
        </authorList>
    </citation>
    <scope>NUCLEOTIDE SEQUENCE</scope>
    <source>
        <strain evidence="1">CU02</strain>
    </source>
</reference>
<dbReference type="EMBL" id="JAPHNI010000302">
    <property type="protein sequence ID" value="KAJ8112738.1"/>
    <property type="molecule type" value="Genomic_DNA"/>
</dbReference>
<evidence type="ECO:0000313" key="1">
    <source>
        <dbReference type="EMBL" id="KAJ8112738.1"/>
    </source>
</evidence>
<comment type="caution">
    <text evidence="1">The sequence shown here is derived from an EMBL/GenBank/DDBJ whole genome shotgun (WGS) entry which is preliminary data.</text>
</comment>
<proteinExistence type="predicted"/>
<dbReference type="Proteomes" id="UP001153331">
    <property type="component" value="Unassembled WGS sequence"/>
</dbReference>
<protein>
    <submittedName>
        <fullName evidence="1">Uncharacterized protein</fullName>
    </submittedName>
</protein>
<accession>A0ACC2IC92</accession>